<dbReference type="RefSeq" id="XP_040762121.1">
    <property type="nucleotide sequence ID" value="XM_040901930.1"/>
</dbReference>
<keyword evidence="2" id="KW-1185">Reference proteome</keyword>
<dbReference type="EMBL" id="KV427637">
    <property type="protein sequence ID" value="KZT04381.1"/>
    <property type="molecule type" value="Genomic_DNA"/>
</dbReference>
<dbReference type="AlphaFoldDB" id="A0A165D9G1"/>
<reference evidence="1 2" key="1">
    <citation type="journal article" date="2016" name="Mol. Biol. Evol.">
        <title>Comparative Genomics of Early-Diverging Mushroom-Forming Fungi Provides Insights into the Origins of Lignocellulose Decay Capabilities.</title>
        <authorList>
            <person name="Nagy L.G."/>
            <person name="Riley R."/>
            <person name="Tritt A."/>
            <person name="Adam C."/>
            <person name="Daum C."/>
            <person name="Floudas D."/>
            <person name="Sun H."/>
            <person name="Yadav J.S."/>
            <person name="Pangilinan J."/>
            <person name="Larsson K.H."/>
            <person name="Matsuura K."/>
            <person name="Barry K."/>
            <person name="Labutti K."/>
            <person name="Kuo R."/>
            <person name="Ohm R.A."/>
            <person name="Bhattacharya S.S."/>
            <person name="Shirouzu T."/>
            <person name="Yoshinaga Y."/>
            <person name="Martin F.M."/>
            <person name="Grigoriev I.V."/>
            <person name="Hibbett D.S."/>
        </authorList>
    </citation>
    <scope>NUCLEOTIDE SEQUENCE [LARGE SCALE GENOMIC DNA]</scope>
    <source>
        <strain evidence="1 2">93-53</strain>
    </source>
</reference>
<dbReference type="GeneID" id="63818961"/>
<accession>A0A165D9G1</accession>
<evidence type="ECO:0000313" key="1">
    <source>
        <dbReference type="EMBL" id="KZT04381.1"/>
    </source>
</evidence>
<dbReference type="InParanoid" id="A0A165D9G1"/>
<organism evidence="1 2">
    <name type="scientific">Laetiporus sulphureus 93-53</name>
    <dbReference type="NCBI Taxonomy" id="1314785"/>
    <lineage>
        <taxon>Eukaryota</taxon>
        <taxon>Fungi</taxon>
        <taxon>Dikarya</taxon>
        <taxon>Basidiomycota</taxon>
        <taxon>Agaricomycotina</taxon>
        <taxon>Agaricomycetes</taxon>
        <taxon>Polyporales</taxon>
        <taxon>Laetiporus</taxon>
    </lineage>
</organism>
<dbReference type="Proteomes" id="UP000076871">
    <property type="component" value="Unassembled WGS sequence"/>
</dbReference>
<evidence type="ECO:0000313" key="2">
    <source>
        <dbReference type="Proteomes" id="UP000076871"/>
    </source>
</evidence>
<sequence>MPWQNLRSATNADGIESLHRVAVFATCLLTRLTSVSLYNALPTERDSASSRQLLSGSLKTSQARITHRLSWRTSNKANGSTGYHAFNVTLKNPSDHLQGLRCRASPSVIEPRSQFLLAGSVSPNLQHVKLDLTTRISSMTCTDCSPYSKRSICGCISCS</sequence>
<proteinExistence type="predicted"/>
<name>A0A165D9G1_9APHY</name>
<gene>
    <name evidence="1" type="ORF">LAESUDRAFT_307374</name>
</gene>
<protein>
    <submittedName>
        <fullName evidence="1">Uncharacterized protein</fullName>
    </submittedName>
</protein>